<sequence length="224" mass="24176">VLLGVSPSRPETPANFHTKLPNTSSIALASEHEAVDNNNLNNNSHNNNKKNNNHNNNKKHIGLVMDPAKLFQERGHHSMTDSGSRNGTAEDPAAAAVWPVYTGPRVYSTIHTSSVLHSAALIVRSWSLILAAAVLVAVAERARRGEPGPATAKARTTDALSGLRFLLNFIVFSEHVGLSPHTIGGSTFLVLSACVISTSRRAENGRVKAPFNSMRAVGWFYVQR</sequence>
<comment type="caution">
    <text evidence="2">The sequence shown here is derived from an EMBL/GenBank/DDBJ whole genome shotgun (WGS) entry which is preliminary data.</text>
</comment>
<accession>A0A813E5V0</accession>
<evidence type="ECO:0000313" key="3">
    <source>
        <dbReference type="Proteomes" id="UP000654075"/>
    </source>
</evidence>
<keyword evidence="3" id="KW-1185">Reference proteome</keyword>
<proteinExistence type="predicted"/>
<reference evidence="2" key="1">
    <citation type="submission" date="2021-02" db="EMBL/GenBank/DDBJ databases">
        <authorList>
            <person name="Dougan E. K."/>
            <person name="Rhodes N."/>
            <person name="Thang M."/>
            <person name="Chan C."/>
        </authorList>
    </citation>
    <scope>NUCLEOTIDE SEQUENCE</scope>
</reference>
<dbReference type="Proteomes" id="UP000654075">
    <property type="component" value="Unassembled WGS sequence"/>
</dbReference>
<dbReference type="AlphaFoldDB" id="A0A813E5V0"/>
<evidence type="ECO:0000256" key="1">
    <source>
        <dbReference type="SAM" id="MobiDB-lite"/>
    </source>
</evidence>
<name>A0A813E5V0_POLGL</name>
<feature type="non-terminal residue" evidence="2">
    <location>
        <position position="1"/>
    </location>
</feature>
<feature type="region of interest" description="Disordered" evidence="1">
    <location>
        <begin position="1"/>
        <end position="21"/>
    </location>
</feature>
<dbReference type="EMBL" id="CAJNNV010008135">
    <property type="protein sequence ID" value="CAE8595816.1"/>
    <property type="molecule type" value="Genomic_DNA"/>
</dbReference>
<feature type="compositionally biased region" description="Low complexity" evidence="1">
    <location>
        <begin position="37"/>
        <end position="46"/>
    </location>
</feature>
<protein>
    <submittedName>
        <fullName evidence="2">Uncharacterized protein</fullName>
    </submittedName>
</protein>
<organism evidence="2 3">
    <name type="scientific">Polarella glacialis</name>
    <name type="common">Dinoflagellate</name>
    <dbReference type="NCBI Taxonomy" id="89957"/>
    <lineage>
        <taxon>Eukaryota</taxon>
        <taxon>Sar</taxon>
        <taxon>Alveolata</taxon>
        <taxon>Dinophyceae</taxon>
        <taxon>Suessiales</taxon>
        <taxon>Suessiaceae</taxon>
        <taxon>Polarella</taxon>
    </lineage>
</organism>
<feature type="region of interest" description="Disordered" evidence="1">
    <location>
        <begin position="36"/>
        <end position="59"/>
    </location>
</feature>
<evidence type="ECO:0000313" key="2">
    <source>
        <dbReference type="EMBL" id="CAE8595816.1"/>
    </source>
</evidence>
<gene>
    <name evidence="2" type="ORF">PGLA1383_LOCUS14311</name>
</gene>
<feature type="non-terminal residue" evidence="2">
    <location>
        <position position="224"/>
    </location>
</feature>
<feature type="compositionally biased region" description="Basic residues" evidence="1">
    <location>
        <begin position="47"/>
        <end position="59"/>
    </location>
</feature>